<proteinExistence type="predicted"/>
<accession>D2QZK8</accession>
<name>D2QZK8_PIRSD</name>
<keyword evidence="2" id="KW-1185">Reference proteome</keyword>
<dbReference type="HOGENOM" id="CLU_2131134_0_0_0"/>
<dbReference type="Proteomes" id="UP000001887">
    <property type="component" value="Chromosome"/>
</dbReference>
<sequence length="113" mass="12482" precursor="true">MTPRMPQNRPVATWLLLTLLLIPAGMLVHAQGELDTFASRSGWQVSHPSPAIRPVQISEWASVDDVVDNLHDRVVLPAATVVERSLLDTRSAVLSSVPPGNFDRVIRFLHLTI</sequence>
<protein>
    <submittedName>
        <fullName evidence="1">Uncharacterized protein</fullName>
    </submittedName>
</protein>
<evidence type="ECO:0000313" key="1">
    <source>
        <dbReference type="EMBL" id="ADB16491.1"/>
    </source>
</evidence>
<dbReference type="AlphaFoldDB" id="D2QZK8"/>
<dbReference type="EMBL" id="CP001848">
    <property type="protein sequence ID" value="ADB16491.1"/>
    <property type="molecule type" value="Genomic_DNA"/>
</dbReference>
<organism evidence="1 2">
    <name type="scientific">Pirellula staleyi (strain ATCC 27377 / DSM 6068 / ICPB 4128)</name>
    <name type="common">Pirella staleyi</name>
    <dbReference type="NCBI Taxonomy" id="530564"/>
    <lineage>
        <taxon>Bacteria</taxon>
        <taxon>Pseudomonadati</taxon>
        <taxon>Planctomycetota</taxon>
        <taxon>Planctomycetia</taxon>
        <taxon>Pirellulales</taxon>
        <taxon>Pirellulaceae</taxon>
        <taxon>Pirellula</taxon>
    </lineage>
</organism>
<gene>
    <name evidence="1" type="ordered locus">Psta_1816</name>
</gene>
<reference evidence="1 2" key="1">
    <citation type="journal article" date="2009" name="Stand. Genomic Sci.">
        <title>Complete genome sequence of Pirellula staleyi type strain (ATCC 27377).</title>
        <authorList>
            <person name="Clum A."/>
            <person name="Tindall B.J."/>
            <person name="Sikorski J."/>
            <person name="Ivanova N."/>
            <person name="Mavrommatis K."/>
            <person name="Lucas S."/>
            <person name="Glavina del Rio T."/>
            <person name="Nolan M."/>
            <person name="Chen F."/>
            <person name="Tice H."/>
            <person name="Pitluck S."/>
            <person name="Cheng J.F."/>
            <person name="Chertkov O."/>
            <person name="Brettin T."/>
            <person name="Han C."/>
            <person name="Detter J.C."/>
            <person name="Kuske C."/>
            <person name="Bruce D."/>
            <person name="Goodwin L."/>
            <person name="Ovchinikova G."/>
            <person name="Pati A."/>
            <person name="Mikhailova N."/>
            <person name="Chen A."/>
            <person name="Palaniappan K."/>
            <person name="Land M."/>
            <person name="Hauser L."/>
            <person name="Chang Y.J."/>
            <person name="Jeffries C.D."/>
            <person name="Chain P."/>
            <person name="Rohde M."/>
            <person name="Goker M."/>
            <person name="Bristow J."/>
            <person name="Eisen J.A."/>
            <person name="Markowitz V."/>
            <person name="Hugenholtz P."/>
            <person name="Kyrpides N.C."/>
            <person name="Klenk H.P."/>
            <person name="Lapidus A."/>
        </authorList>
    </citation>
    <scope>NUCLEOTIDE SEQUENCE [LARGE SCALE GENOMIC DNA]</scope>
    <source>
        <strain evidence="2">ATCC 27377 / DSM 6068 / ICPB 4128</strain>
    </source>
</reference>
<dbReference type="KEGG" id="psl:Psta_1816"/>
<evidence type="ECO:0000313" key="2">
    <source>
        <dbReference type="Proteomes" id="UP000001887"/>
    </source>
</evidence>
<dbReference type="STRING" id="530564.Psta_1816"/>